<name>A0ABW3L668_9BACI</name>
<dbReference type="GO" id="GO:0016787">
    <property type="term" value="F:hydrolase activity"/>
    <property type="evidence" value="ECO:0007669"/>
    <property type="project" value="UniProtKB-KW"/>
</dbReference>
<reference evidence="2" key="1">
    <citation type="journal article" date="2019" name="Int. J. Syst. Evol. Microbiol.">
        <title>The Global Catalogue of Microorganisms (GCM) 10K type strain sequencing project: providing services to taxonomists for standard genome sequencing and annotation.</title>
        <authorList>
            <consortium name="The Broad Institute Genomics Platform"/>
            <consortium name="The Broad Institute Genome Sequencing Center for Infectious Disease"/>
            <person name="Wu L."/>
            <person name="Ma J."/>
        </authorList>
    </citation>
    <scope>NUCLEOTIDE SEQUENCE [LARGE SCALE GENOMIC DNA]</scope>
    <source>
        <strain evidence="2">CCUG 56607</strain>
    </source>
</reference>
<evidence type="ECO:0000313" key="2">
    <source>
        <dbReference type="Proteomes" id="UP001596990"/>
    </source>
</evidence>
<proteinExistence type="predicted"/>
<organism evidence="1 2">
    <name type="scientific">Thalassobacillus hwangdonensis</name>
    <dbReference type="NCBI Taxonomy" id="546108"/>
    <lineage>
        <taxon>Bacteria</taxon>
        <taxon>Bacillati</taxon>
        <taxon>Bacillota</taxon>
        <taxon>Bacilli</taxon>
        <taxon>Bacillales</taxon>
        <taxon>Bacillaceae</taxon>
        <taxon>Thalassobacillus</taxon>
    </lineage>
</organism>
<keyword evidence="2" id="KW-1185">Reference proteome</keyword>
<evidence type="ECO:0000313" key="1">
    <source>
        <dbReference type="EMBL" id="MFD1020811.1"/>
    </source>
</evidence>
<dbReference type="PROSITE" id="PS01228">
    <property type="entry name" value="COF_1"/>
    <property type="match status" value="1"/>
</dbReference>
<dbReference type="CDD" id="cd07516">
    <property type="entry name" value="HAD_Pase"/>
    <property type="match status" value="1"/>
</dbReference>
<dbReference type="InterPro" id="IPR023214">
    <property type="entry name" value="HAD_sf"/>
</dbReference>
<dbReference type="InterPro" id="IPR036412">
    <property type="entry name" value="HAD-like_sf"/>
</dbReference>
<dbReference type="SFLD" id="SFLDG01140">
    <property type="entry name" value="C2.B:_Phosphomannomutase_and_P"/>
    <property type="match status" value="1"/>
</dbReference>
<accession>A0ABW3L668</accession>
<keyword evidence="1" id="KW-0378">Hydrolase</keyword>
<gene>
    <name evidence="1" type="ORF">ACFQ2J_16610</name>
</gene>
<dbReference type="EC" id="3.1.3.-" evidence="1"/>
<dbReference type="SFLD" id="SFLDS00003">
    <property type="entry name" value="Haloacid_Dehalogenase"/>
    <property type="match status" value="1"/>
</dbReference>
<sequence length="247" mass="27448">MKKNIKLIALDMDGTLVNDDGGVSDENAATIKKAKEKGIHVVLSTGRPLDHCREIDDLLGRSSYIITVNGGEIYDENFTLVDSNPLEASHVRRLWEMTKEHDVHFWSTTKQGRFNSREPFEKEVEDYEWLKYGFDIVDDAARERVLEELHANPELEVTNSSPTNIEVNAIGVNKAAALAKVCKWLDITMDNVMACGDSLNDIAMIRESGFGVAMGNAQDVVKDAADWVTATNVEHGVARAIEKVLES</sequence>
<dbReference type="Gene3D" id="3.40.50.1000">
    <property type="entry name" value="HAD superfamily/HAD-like"/>
    <property type="match status" value="1"/>
</dbReference>
<dbReference type="Pfam" id="PF08282">
    <property type="entry name" value="Hydrolase_3"/>
    <property type="match status" value="2"/>
</dbReference>
<dbReference type="SFLD" id="SFLDG01144">
    <property type="entry name" value="C2.B.4:_PGP_Like"/>
    <property type="match status" value="1"/>
</dbReference>
<dbReference type="PANTHER" id="PTHR10000:SF55">
    <property type="entry name" value="5-AMINO-6-(5-PHOSPHO-D-RIBITYLAMINO)URACIL PHOSPHATASE YCSE"/>
    <property type="match status" value="1"/>
</dbReference>
<dbReference type="RefSeq" id="WP_386063151.1">
    <property type="nucleotide sequence ID" value="NZ_JBHTKL010000006.1"/>
</dbReference>
<dbReference type="PANTHER" id="PTHR10000">
    <property type="entry name" value="PHOSPHOSERINE PHOSPHATASE"/>
    <property type="match status" value="1"/>
</dbReference>
<protein>
    <submittedName>
        <fullName evidence="1">Cof-type HAD-IIB family hydrolase</fullName>
        <ecNumber evidence="1">3.1.3.-</ecNumber>
    </submittedName>
</protein>
<dbReference type="SUPFAM" id="SSF56784">
    <property type="entry name" value="HAD-like"/>
    <property type="match status" value="1"/>
</dbReference>
<dbReference type="NCBIfam" id="TIGR01484">
    <property type="entry name" value="HAD-SF-IIB"/>
    <property type="match status" value="1"/>
</dbReference>
<dbReference type="PRINTS" id="PR00119">
    <property type="entry name" value="CATATPASE"/>
</dbReference>
<dbReference type="Gene3D" id="3.30.1240.10">
    <property type="match status" value="1"/>
</dbReference>
<dbReference type="EMBL" id="JBHTKL010000006">
    <property type="protein sequence ID" value="MFD1020811.1"/>
    <property type="molecule type" value="Genomic_DNA"/>
</dbReference>
<dbReference type="Proteomes" id="UP001596990">
    <property type="component" value="Unassembled WGS sequence"/>
</dbReference>
<dbReference type="InterPro" id="IPR006379">
    <property type="entry name" value="HAD-SF_hydro_IIB"/>
</dbReference>
<comment type="caution">
    <text evidence="1">The sequence shown here is derived from an EMBL/GenBank/DDBJ whole genome shotgun (WGS) entry which is preliminary data.</text>
</comment>